<dbReference type="InterPro" id="IPR036869">
    <property type="entry name" value="J_dom_sf"/>
</dbReference>
<accession>A0A022QMX9</accession>
<dbReference type="InterPro" id="IPR018253">
    <property type="entry name" value="DnaJ_domain_CS"/>
</dbReference>
<organism evidence="2 3">
    <name type="scientific">Erythranthe guttata</name>
    <name type="common">Yellow monkey flower</name>
    <name type="synonym">Mimulus guttatus</name>
    <dbReference type="NCBI Taxonomy" id="4155"/>
    <lineage>
        <taxon>Eukaryota</taxon>
        <taxon>Viridiplantae</taxon>
        <taxon>Streptophyta</taxon>
        <taxon>Embryophyta</taxon>
        <taxon>Tracheophyta</taxon>
        <taxon>Spermatophyta</taxon>
        <taxon>Magnoliopsida</taxon>
        <taxon>eudicotyledons</taxon>
        <taxon>Gunneridae</taxon>
        <taxon>Pentapetalae</taxon>
        <taxon>asterids</taxon>
        <taxon>lamiids</taxon>
        <taxon>Lamiales</taxon>
        <taxon>Phrymaceae</taxon>
        <taxon>Erythranthe</taxon>
    </lineage>
</organism>
<dbReference type="KEGG" id="egt:105966034"/>
<dbReference type="SMART" id="SM00271">
    <property type="entry name" value="DnaJ"/>
    <property type="match status" value="1"/>
</dbReference>
<feature type="domain" description="J" evidence="1">
    <location>
        <begin position="11"/>
        <end position="81"/>
    </location>
</feature>
<dbReference type="Gene3D" id="1.10.287.110">
    <property type="entry name" value="DnaJ domain"/>
    <property type="match status" value="1"/>
</dbReference>
<dbReference type="Proteomes" id="UP000030748">
    <property type="component" value="Unassembled WGS sequence"/>
</dbReference>
<dbReference type="CDD" id="cd06257">
    <property type="entry name" value="DnaJ"/>
    <property type="match status" value="1"/>
</dbReference>
<dbReference type="PROSITE" id="PS50076">
    <property type="entry name" value="DNAJ_2"/>
    <property type="match status" value="1"/>
</dbReference>
<evidence type="ECO:0000313" key="3">
    <source>
        <dbReference type="Proteomes" id="UP000030748"/>
    </source>
</evidence>
<dbReference type="PROSITE" id="PS00636">
    <property type="entry name" value="DNAJ_1"/>
    <property type="match status" value="1"/>
</dbReference>
<name>A0A022QMX9_ERYGU</name>
<protein>
    <recommendedName>
        <fullName evidence="1">J domain-containing protein</fullName>
    </recommendedName>
</protein>
<sequence length="170" mass="20113">MEMEFFSGQPFYYSVLGVDRDASDEQIRRAYRKLAMQWHPDKWCRRNPSFIGEAKHKFQQIQEAYSVLSDSRKKMMYDAGLYDHDDDVDDVEGFGDFLEEMVSLMNDAKKEERNYSSEEIQGMFWEMARDFEIPERNIPPQQQGPEWFCNPFTLYESASTIHGGGEARFR</sequence>
<dbReference type="OrthoDB" id="10250354at2759"/>
<evidence type="ECO:0000313" key="2">
    <source>
        <dbReference type="EMBL" id="EYU30057.1"/>
    </source>
</evidence>
<dbReference type="PhylomeDB" id="A0A022QMX9"/>
<dbReference type="EMBL" id="KI631110">
    <property type="protein sequence ID" value="EYU30057.1"/>
    <property type="molecule type" value="Genomic_DNA"/>
</dbReference>
<proteinExistence type="predicted"/>
<evidence type="ECO:0000259" key="1">
    <source>
        <dbReference type="PROSITE" id="PS50076"/>
    </source>
</evidence>
<dbReference type="Pfam" id="PF00226">
    <property type="entry name" value="DnaJ"/>
    <property type="match status" value="1"/>
</dbReference>
<dbReference type="STRING" id="4155.A0A022QMX9"/>
<gene>
    <name evidence="2" type="ORF">MIMGU_mgv1a015020mg</name>
</gene>
<dbReference type="PANTHER" id="PTHR44743:SF10">
    <property type="entry name" value="J DOMAIN-CONTAINING PROTEIN"/>
    <property type="match status" value="1"/>
</dbReference>
<reference evidence="2 3" key="1">
    <citation type="journal article" date="2013" name="Proc. Natl. Acad. Sci. U.S.A.">
        <title>Fine-scale variation in meiotic recombination in Mimulus inferred from population shotgun sequencing.</title>
        <authorList>
            <person name="Hellsten U."/>
            <person name="Wright K.M."/>
            <person name="Jenkins J."/>
            <person name="Shu S."/>
            <person name="Yuan Y."/>
            <person name="Wessler S.R."/>
            <person name="Schmutz J."/>
            <person name="Willis J.H."/>
            <person name="Rokhsar D.S."/>
        </authorList>
    </citation>
    <scope>NUCLEOTIDE SEQUENCE [LARGE SCALE GENOMIC DNA]</scope>
    <source>
        <strain evidence="3">cv. DUN x IM62</strain>
    </source>
</reference>
<dbReference type="eggNOG" id="KOG0714">
    <property type="taxonomic scope" value="Eukaryota"/>
</dbReference>
<dbReference type="SUPFAM" id="SSF46565">
    <property type="entry name" value="Chaperone J-domain"/>
    <property type="match status" value="1"/>
</dbReference>
<dbReference type="OMA" id="FESPQWF"/>
<dbReference type="PRINTS" id="PR00625">
    <property type="entry name" value="JDOMAIN"/>
</dbReference>
<dbReference type="PANTHER" id="PTHR44743">
    <property type="entry name" value="PUTATIVE, EXPRESSED-RELATED"/>
    <property type="match status" value="1"/>
</dbReference>
<dbReference type="AlphaFoldDB" id="A0A022QMX9"/>
<keyword evidence="3" id="KW-1185">Reference proteome</keyword>
<dbReference type="InterPro" id="IPR001623">
    <property type="entry name" value="DnaJ_domain"/>
</dbReference>